<proteinExistence type="predicted"/>
<protein>
    <submittedName>
        <fullName evidence="2">CYTH domain-containing protein</fullName>
    </submittedName>
</protein>
<dbReference type="EMBL" id="JBHSGO010000037">
    <property type="protein sequence ID" value="MFC4665381.1"/>
    <property type="molecule type" value="Genomic_DNA"/>
</dbReference>
<name>A0ABV9K5W9_9PORP</name>
<dbReference type="Gene3D" id="2.40.320.10">
    <property type="entry name" value="Hypothetical Protein Pfu-838710-001"/>
    <property type="match status" value="1"/>
</dbReference>
<dbReference type="InterPro" id="IPR033469">
    <property type="entry name" value="CYTH-like_dom_sf"/>
</dbReference>
<dbReference type="PANTHER" id="PTHR40114:SF1">
    <property type="entry name" value="SLR0698 PROTEIN"/>
    <property type="match status" value="1"/>
</dbReference>
<dbReference type="PIRSF" id="PIRSF016487">
    <property type="entry name" value="CYTH_UCP016487"/>
    <property type="match status" value="1"/>
</dbReference>
<reference evidence="3" key="1">
    <citation type="journal article" date="2019" name="Int. J. Syst. Evol. Microbiol.">
        <title>The Global Catalogue of Microorganisms (GCM) 10K type strain sequencing project: providing services to taxonomists for standard genome sequencing and annotation.</title>
        <authorList>
            <consortium name="The Broad Institute Genomics Platform"/>
            <consortium name="The Broad Institute Genome Sequencing Center for Infectious Disease"/>
            <person name="Wu L."/>
            <person name="Ma J."/>
        </authorList>
    </citation>
    <scope>NUCLEOTIDE SEQUENCE [LARGE SCALE GENOMIC DNA]</scope>
    <source>
        <strain evidence="3">CGMCC 4.7357</strain>
    </source>
</reference>
<dbReference type="Pfam" id="PF01928">
    <property type="entry name" value="CYTH"/>
    <property type="match status" value="1"/>
</dbReference>
<dbReference type="PANTHER" id="PTHR40114">
    <property type="entry name" value="SLR0698 PROTEIN"/>
    <property type="match status" value="1"/>
</dbReference>
<feature type="domain" description="CYTH" evidence="1">
    <location>
        <begin position="1"/>
        <end position="148"/>
    </location>
</feature>
<dbReference type="Proteomes" id="UP001596020">
    <property type="component" value="Unassembled WGS sequence"/>
</dbReference>
<dbReference type="RefSeq" id="WP_380077457.1">
    <property type="nucleotide sequence ID" value="NZ_JBHSGO010000037.1"/>
</dbReference>
<evidence type="ECO:0000259" key="1">
    <source>
        <dbReference type="PROSITE" id="PS51707"/>
    </source>
</evidence>
<comment type="caution">
    <text evidence="2">The sequence shown here is derived from an EMBL/GenBank/DDBJ whole genome shotgun (WGS) entry which is preliminary data.</text>
</comment>
<dbReference type="SMART" id="SM01118">
    <property type="entry name" value="CYTH"/>
    <property type="match status" value="1"/>
</dbReference>
<organism evidence="2 3">
    <name type="scientific">Falsiporphyromonas endometrii</name>
    <dbReference type="NCBI Taxonomy" id="1387297"/>
    <lineage>
        <taxon>Bacteria</taxon>
        <taxon>Pseudomonadati</taxon>
        <taxon>Bacteroidota</taxon>
        <taxon>Bacteroidia</taxon>
        <taxon>Bacteroidales</taxon>
        <taxon>Porphyromonadaceae</taxon>
        <taxon>Falsiporphyromonas</taxon>
    </lineage>
</organism>
<sequence>MEIERKFLIADLQLVPTPSDRSLIKQAYLRADSTCAVRIRIRGDKSYLTIKGASSESGMSREEFEYEIPLSDAERMIKMCPNECIIKERLLIPYKGHTWEVDVFHGRHEGLVLAEVELSDESESVDLPLWVGREVTGDPRYYNSYLINHTI</sequence>
<evidence type="ECO:0000313" key="3">
    <source>
        <dbReference type="Proteomes" id="UP001596020"/>
    </source>
</evidence>
<accession>A0ABV9K5W9</accession>
<dbReference type="PROSITE" id="PS51707">
    <property type="entry name" value="CYTH"/>
    <property type="match status" value="1"/>
</dbReference>
<dbReference type="CDD" id="cd07891">
    <property type="entry name" value="CYTH-like_CthTTM-like_1"/>
    <property type="match status" value="1"/>
</dbReference>
<dbReference type="SUPFAM" id="SSF55154">
    <property type="entry name" value="CYTH-like phosphatases"/>
    <property type="match status" value="1"/>
</dbReference>
<gene>
    <name evidence="2" type="ORF">ACFO3G_01940</name>
</gene>
<dbReference type="InterPro" id="IPR023577">
    <property type="entry name" value="CYTH_domain"/>
</dbReference>
<keyword evidence="3" id="KW-1185">Reference proteome</keyword>
<dbReference type="InterPro" id="IPR012042">
    <property type="entry name" value="NeuTTM/CthTTM-like"/>
</dbReference>
<evidence type="ECO:0000313" key="2">
    <source>
        <dbReference type="EMBL" id="MFC4665381.1"/>
    </source>
</evidence>